<dbReference type="Gene3D" id="3.40.50.620">
    <property type="entry name" value="HUPs"/>
    <property type="match status" value="1"/>
</dbReference>
<protein>
    <submittedName>
        <fullName evidence="2">Cryptochrome/photolyase family protein</fullName>
    </submittedName>
</protein>
<accession>A0ABW2G5X2</accession>
<dbReference type="EMBL" id="JBHTAJ010000079">
    <property type="protein sequence ID" value="MFC7183822.1"/>
    <property type="molecule type" value="Genomic_DNA"/>
</dbReference>
<evidence type="ECO:0000256" key="1">
    <source>
        <dbReference type="SAM" id="MobiDB-lite"/>
    </source>
</evidence>
<sequence length="504" mass="57343">MTSPRPHWVFADQLGPHFTDPSEHGPAEHAEIVLIEARSVFRRRRFHRAKAHLVLSALRHRAAELGDRARHVRADTYREGLRQAVGRRRTTVHHPTSRAALGLVERLPQTEVLGPRGFLVDFADFRRWADGRGERRLLMEDFYRRVRRAHGLLLDGAGEPAGGRWNLDHDNREPPPRGAGTLPVEPPRWPEEDAIDEEVRADLDRWERAGEVSFVGRDGPRRFAATRAEALEALEHFVTARLPHFGRWEDAMLHDDPWMAHSLLSVPLNLGLLDPEECVRRAELAYRAGAAPLNSVEGFVRQVAGWREYVWQLYWYLGEEYRTADALGHRTPLPDWFADLDAEAVDARCLSRTLAEVRDTGWVHHIPRLMVLGNWALQHGWDPRAVTDWFHRCFVDGYDWVMLPNVVGMSQYADGGRMTTKPYAAGGAYLHRMSDFCGPCRYRPGDRLGAHACPFTAGYWAFVHRHRGLLAANPRTARAAAGLDRLSGLPELLAQERDRGQDPP</sequence>
<dbReference type="Proteomes" id="UP001596435">
    <property type="component" value="Unassembled WGS sequence"/>
</dbReference>
<dbReference type="Gene3D" id="1.25.40.80">
    <property type="match status" value="1"/>
</dbReference>
<dbReference type="InterPro" id="IPR052551">
    <property type="entry name" value="UV-DNA_repair_photolyase"/>
</dbReference>
<dbReference type="Gene3D" id="1.10.579.10">
    <property type="entry name" value="DNA Cyclobutane Dipyrimidine Photolyase, subunit A, domain 3"/>
    <property type="match status" value="1"/>
</dbReference>
<comment type="caution">
    <text evidence="2">The sequence shown here is derived from an EMBL/GenBank/DDBJ whole genome shotgun (WGS) entry which is preliminary data.</text>
</comment>
<dbReference type="SUPFAM" id="SSF48173">
    <property type="entry name" value="Cryptochrome/photolyase FAD-binding domain"/>
    <property type="match status" value="1"/>
</dbReference>
<feature type="region of interest" description="Disordered" evidence="1">
    <location>
        <begin position="163"/>
        <end position="189"/>
    </location>
</feature>
<dbReference type="InterPro" id="IPR036134">
    <property type="entry name" value="Crypto/Photolyase_FAD-like_sf"/>
</dbReference>
<feature type="compositionally biased region" description="Basic and acidic residues" evidence="1">
    <location>
        <begin position="166"/>
        <end position="175"/>
    </location>
</feature>
<dbReference type="Gene3D" id="1.10.10.1710">
    <property type="entry name" value="Deoxyribodipyrimidine photolyase-related"/>
    <property type="match status" value="1"/>
</dbReference>
<gene>
    <name evidence="2" type="ORF">ACFQMG_30175</name>
</gene>
<reference evidence="3" key="1">
    <citation type="journal article" date="2019" name="Int. J. Syst. Evol. Microbiol.">
        <title>The Global Catalogue of Microorganisms (GCM) 10K type strain sequencing project: providing services to taxonomists for standard genome sequencing and annotation.</title>
        <authorList>
            <consortium name="The Broad Institute Genomics Platform"/>
            <consortium name="The Broad Institute Genome Sequencing Center for Infectious Disease"/>
            <person name="Wu L."/>
            <person name="Ma J."/>
        </authorList>
    </citation>
    <scope>NUCLEOTIDE SEQUENCE [LARGE SCALE GENOMIC DNA]</scope>
    <source>
        <strain evidence="3">CGMCC 1.12859</strain>
    </source>
</reference>
<evidence type="ECO:0000313" key="3">
    <source>
        <dbReference type="Proteomes" id="UP001596435"/>
    </source>
</evidence>
<dbReference type="PANTHER" id="PTHR38657:SF1">
    <property type="entry name" value="SLR1343 PROTEIN"/>
    <property type="match status" value="1"/>
</dbReference>
<dbReference type="InterPro" id="IPR007357">
    <property type="entry name" value="PhrB-like"/>
</dbReference>
<dbReference type="InterPro" id="IPR014729">
    <property type="entry name" value="Rossmann-like_a/b/a_fold"/>
</dbReference>
<dbReference type="PANTHER" id="PTHR38657">
    <property type="entry name" value="SLR1343 PROTEIN"/>
    <property type="match status" value="1"/>
</dbReference>
<keyword evidence="3" id="KW-1185">Reference proteome</keyword>
<proteinExistence type="predicted"/>
<dbReference type="Pfam" id="PF04244">
    <property type="entry name" value="DPRP"/>
    <property type="match status" value="1"/>
</dbReference>
<evidence type="ECO:0000313" key="2">
    <source>
        <dbReference type="EMBL" id="MFC7183822.1"/>
    </source>
</evidence>
<organism evidence="2 3">
    <name type="scientific">Kitasatospora paranensis</name>
    <dbReference type="NCBI Taxonomy" id="258053"/>
    <lineage>
        <taxon>Bacteria</taxon>
        <taxon>Bacillati</taxon>
        <taxon>Actinomycetota</taxon>
        <taxon>Actinomycetes</taxon>
        <taxon>Kitasatosporales</taxon>
        <taxon>Streptomycetaceae</taxon>
        <taxon>Kitasatospora</taxon>
    </lineage>
</organism>
<name>A0ABW2G5X2_9ACTN</name>
<dbReference type="RefSeq" id="WP_380232507.1">
    <property type="nucleotide sequence ID" value="NZ_JBHSVH010000002.1"/>
</dbReference>